<name>A0A642V621_9ASCO</name>
<evidence type="ECO:0000259" key="11">
    <source>
        <dbReference type="SMART" id="SM00967"/>
    </source>
</evidence>
<evidence type="ECO:0000256" key="5">
    <source>
        <dbReference type="ARBA" id="ARBA00022679"/>
    </source>
</evidence>
<dbReference type="VEuPathDB" id="FungiDB:TRICI_002754"/>
<gene>
    <name evidence="12" type="ORF">TRICI_002754</name>
</gene>
<evidence type="ECO:0000256" key="6">
    <source>
        <dbReference type="ARBA" id="ARBA00022691"/>
    </source>
</evidence>
<keyword evidence="6" id="KW-0949">S-adenosyl-L-methionine</keyword>
<feature type="region of interest" description="Disordered" evidence="10">
    <location>
        <begin position="56"/>
        <end position="97"/>
    </location>
</feature>
<evidence type="ECO:0000256" key="2">
    <source>
        <dbReference type="ARBA" id="ARBA00007228"/>
    </source>
</evidence>
<dbReference type="Gene3D" id="3.40.1280.10">
    <property type="match status" value="1"/>
</dbReference>
<proteinExistence type="inferred from homology"/>
<dbReference type="SUPFAM" id="SSF75217">
    <property type="entry name" value="alpha/beta knot"/>
    <property type="match status" value="1"/>
</dbReference>
<keyword evidence="3" id="KW-0698">rRNA processing</keyword>
<comment type="similarity">
    <text evidence="2">Belongs to the class IV-like SAM-binding methyltransferase superfamily. RNA methyltransferase TrmH family.</text>
</comment>
<dbReference type="Proteomes" id="UP000761534">
    <property type="component" value="Unassembled WGS sequence"/>
</dbReference>
<evidence type="ECO:0000256" key="9">
    <source>
        <dbReference type="ARBA" id="ARBA00034881"/>
    </source>
</evidence>
<evidence type="ECO:0000313" key="12">
    <source>
        <dbReference type="EMBL" id="KAA8915095.1"/>
    </source>
</evidence>
<evidence type="ECO:0000256" key="7">
    <source>
        <dbReference type="ARBA" id="ARBA00022946"/>
    </source>
</evidence>
<dbReference type="Pfam" id="PF00588">
    <property type="entry name" value="SpoU_methylase"/>
    <property type="match status" value="1"/>
</dbReference>
<accession>A0A642V621</accession>
<evidence type="ECO:0000256" key="10">
    <source>
        <dbReference type="SAM" id="MobiDB-lite"/>
    </source>
</evidence>
<reference evidence="12" key="1">
    <citation type="journal article" date="2019" name="G3 (Bethesda)">
        <title>Genome Assemblies of Two Rare Opportunistic Yeast Pathogens: Diutina rugosa (syn. Candida rugosa) and Trichomonascus ciferrii (syn. Candida ciferrii).</title>
        <authorList>
            <person name="Mixao V."/>
            <person name="Saus E."/>
            <person name="Hansen A.P."/>
            <person name="Lass-Florl C."/>
            <person name="Gabaldon T."/>
        </authorList>
    </citation>
    <scope>NUCLEOTIDE SEQUENCE</scope>
    <source>
        <strain evidence="12">CBS 4856</strain>
    </source>
</reference>
<protein>
    <recommendedName>
        <fullName evidence="9">rRNA methyltransferase 1, mitochondrial</fullName>
    </recommendedName>
</protein>
<feature type="domain" description="RNA 2-O ribose methyltransferase substrate binding" evidence="11">
    <location>
        <begin position="99"/>
        <end position="176"/>
    </location>
</feature>
<dbReference type="AlphaFoldDB" id="A0A642V621"/>
<evidence type="ECO:0000256" key="1">
    <source>
        <dbReference type="ARBA" id="ARBA00004173"/>
    </source>
</evidence>
<feature type="compositionally biased region" description="Basic and acidic residues" evidence="10">
    <location>
        <begin position="73"/>
        <end position="82"/>
    </location>
</feature>
<dbReference type="OrthoDB" id="270651at2759"/>
<dbReference type="EMBL" id="SWFS01000186">
    <property type="protein sequence ID" value="KAA8915095.1"/>
    <property type="molecule type" value="Genomic_DNA"/>
</dbReference>
<keyword evidence="4" id="KW-0489">Methyltransferase</keyword>
<keyword evidence="13" id="KW-1185">Reference proteome</keyword>
<organism evidence="12 13">
    <name type="scientific">Trichomonascus ciferrii</name>
    <dbReference type="NCBI Taxonomy" id="44093"/>
    <lineage>
        <taxon>Eukaryota</taxon>
        <taxon>Fungi</taxon>
        <taxon>Dikarya</taxon>
        <taxon>Ascomycota</taxon>
        <taxon>Saccharomycotina</taxon>
        <taxon>Dipodascomycetes</taxon>
        <taxon>Dipodascales</taxon>
        <taxon>Trichomonascaceae</taxon>
        <taxon>Trichomonascus</taxon>
        <taxon>Trichomonascus ciferrii complex</taxon>
    </lineage>
</organism>
<evidence type="ECO:0000256" key="4">
    <source>
        <dbReference type="ARBA" id="ARBA00022603"/>
    </source>
</evidence>
<keyword evidence="8" id="KW-0496">Mitochondrion</keyword>
<comment type="subcellular location">
    <subcellularLocation>
        <location evidence="1">Mitochondrion</location>
    </subcellularLocation>
</comment>
<dbReference type="InterPro" id="IPR029026">
    <property type="entry name" value="tRNA_m1G_MTases_N"/>
</dbReference>
<dbReference type="PANTHER" id="PTHR46103:SF1">
    <property type="entry name" value="RRNA METHYLTRANSFERASE 1, MITOCHONDRIAL"/>
    <property type="match status" value="1"/>
</dbReference>
<comment type="caution">
    <text evidence="12">The sequence shown here is derived from an EMBL/GenBank/DDBJ whole genome shotgun (WGS) entry which is preliminary data.</text>
</comment>
<evidence type="ECO:0000313" key="13">
    <source>
        <dbReference type="Proteomes" id="UP000761534"/>
    </source>
</evidence>
<dbReference type="InterPro" id="IPR047261">
    <property type="entry name" value="MRM1_MeTrfase_dom"/>
</dbReference>
<evidence type="ECO:0000256" key="8">
    <source>
        <dbReference type="ARBA" id="ARBA00023128"/>
    </source>
</evidence>
<dbReference type="GO" id="GO:0003723">
    <property type="term" value="F:RNA binding"/>
    <property type="evidence" value="ECO:0007669"/>
    <property type="project" value="InterPro"/>
</dbReference>
<dbReference type="InterPro" id="IPR013123">
    <property type="entry name" value="SpoU_subst-bd"/>
</dbReference>
<keyword evidence="5" id="KW-0808">Transferase</keyword>
<dbReference type="GO" id="GO:0005739">
    <property type="term" value="C:mitochondrion"/>
    <property type="evidence" value="ECO:0007669"/>
    <property type="project" value="UniProtKB-SubCell"/>
</dbReference>
<dbReference type="Gene3D" id="3.30.1330.30">
    <property type="match status" value="1"/>
</dbReference>
<dbReference type="CDD" id="cd18105">
    <property type="entry name" value="SpoU-like_MRM1"/>
    <property type="match status" value="1"/>
</dbReference>
<keyword evidence="7" id="KW-0809">Transit peptide</keyword>
<dbReference type="InterPro" id="IPR047182">
    <property type="entry name" value="MRM1"/>
</dbReference>
<dbReference type="InterPro" id="IPR029028">
    <property type="entry name" value="Alpha/beta_knot_MTases"/>
</dbReference>
<dbReference type="InterPro" id="IPR029064">
    <property type="entry name" value="Ribosomal_eL30-like_sf"/>
</dbReference>
<dbReference type="GO" id="GO:0016435">
    <property type="term" value="F:rRNA (guanine) methyltransferase activity"/>
    <property type="evidence" value="ECO:0007669"/>
    <property type="project" value="TreeGrafter"/>
</dbReference>
<dbReference type="Pfam" id="PF08032">
    <property type="entry name" value="SpoU_sub_bind"/>
    <property type="match status" value="1"/>
</dbReference>
<dbReference type="InterPro" id="IPR001537">
    <property type="entry name" value="SpoU_MeTrfase"/>
</dbReference>
<dbReference type="PANTHER" id="PTHR46103">
    <property type="entry name" value="RRNA METHYLTRANSFERASE 1, MITOCHONDRIAL"/>
    <property type="match status" value="1"/>
</dbReference>
<sequence length="379" mass="42654">MRATEILRFRGCFYQLAKKEQTSTFDRYFPKTKERRKAWEGQDKDQYFKDRFAHVHARQKQQGHNNSKGKSSRTYDDKSEKKRVNRSPPRLERSPLQDYLYGTGPVLAALEAGRRSGYGTLYVGRDEGQMNRRIMQLANERELNVKYEMEKRDLNRLTNNGVHNGYVLETRPLVLPDLLELSGGNKPESTYSMVQRAYNVPTRVDGDLRNAGRNAFGVYIDQVTDTHNIGAIIRSAYFLGADFLVMSEKNCAKLNAVVAKASAGALDLLPLYNAPKPLDFFKRTAQNNWNVVASLPDINKLPADKRTPVSGLPQLLEDRPTLMVFGSEGEGLRRSLIDICTHGTSLNPPTSSKVQVDSLNVSVAAALLISHFHPSSAFD</sequence>
<evidence type="ECO:0000256" key="3">
    <source>
        <dbReference type="ARBA" id="ARBA00022552"/>
    </source>
</evidence>
<dbReference type="SUPFAM" id="SSF55315">
    <property type="entry name" value="L30e-like"/>
    <property type="match status" value="1"/>
</dbReference>
<dbReference type="SMART" id="SM00967">
    <property type="entry name" value="SpoU_sub_bind"/>
    <property type="match status" value="1"/>
</dbReference>